<dbReference type="eggNOG" id="COG2814">
    <property type="taxonomic scope" value="Bacteria"/>
</dbReference>
<dbReference type="GO" id="GO:0022857">
    <property type="term" value="F:transmembrane transporter activity"/>
    <property type="evidence" value="ECO:0007669"/>
    <property type="project" value="InterPro"/>
</dbReference>
<feature type="transmembrane region" description="Helical" evidence="6">
    <location>
        <begin position="145"/>
        <end position="168"/>
    </location>
</feature>
<feature type="transmembrane region" description="Helical" evidence="6">
    <location>
        <begin position="357"/>
        <end position="380"/>
    </location>
</feature>
<evidence type="ECO:0000313" key="9">
    <source>
        <dbReference type="Proteomes" id="UP000002696"/>
    </source>
</evidence>
<dbReference type="InterPro" id="IPR044770">
    <property type="entry name" value="MFS_spinster-like"/>
</dbReference>
<dbReference type="PANTHER" id="PTHR23505">
    <property type="entry name" value="SPINSTER"/>
    <property type="match status" value="1"/>
</dbReference>
<dbReference type="InterPro" id="IPR020846">
    <property type="entry name" value="MFS_dom"/>
</dbReference>
<feature type="transmembrane region" description="Helical" evidence="6">
    <location>
        <begin position="323"/>
        <end position="345"/>
    </location>
</feature>
<keyword evidence="2" id="KW-0813">Transport</keyword>
<feature type="transmembrane region" description="Helical" evidence="6">
    <location>
        <begin position="265"/>
        <end position="285"/>
    </location>
</feature>
<dbReference type="AlphaFoldDB" id="D9QKR0"/>
<evidence type="ECO:0000256" key="6">
    <source>
        <dbReference type="SAM" id="Phobius"/>
    </source>
</evidence>
<sequence>MTDIPASGAPAKGWRPYQIYVVGLLLAVTVCNYLDRIVLGVLQEPIKIELGLTDAQLGLLTGPAFALFYSLSGIPAARFAERFNRAGLLALAIAIWSGMTALCGVAQNFGQLLLYRIGVGAGEGGCIPISHSVLADYFTPRQRGLVMSVVSSAPPLATILAPLIGGFVAEAWGWRSAFLLLGLPGVVLSLLVWFTLKDPRKAAPANTERRPATFWADFKWLLGTPAFVFVFIGGAFVGIANAGIAGFTVSFLLRTHEFSLSQAGGIVGMTGIAGLVGAMLGGLLADKFSDSRGRSYVLVPALGSALAAVAYLVAFGAPDPRWAMPFLLAAAVAYNMKNGPLYAAIQNIVPSTMRATGTAVFMVAATVVGSTVGPLLTGVISDTVAGQRFAGPGAFTAICPGGRAPEGALESVNAACAQASASGLQVALLVMSAIFVISSVFLALASRSIRINDPTVAA</sequence>
<dbReference type="Pfam" id="PF07690">
    <property type="entry name" value="MFS_1"/>
    <property type="match status" value="1"/>
</dbReference>
<keyword evidence="4 6" id="KW-1133">Transmembrane helix</keyword>
<dbReference type="HOGENOM" id="CLU_001265_5_12_5"/>
<feature type="transmembrane region" description="Helical" evidence="6">
    <location>
        <begin position="55"/>
        <end position="74"/>
    </location>
</feature>
<evidence type="ECO:0000256" key="5">
    <source>
        <dbReference type="ARBA" id="ARBA00023136"/>
    </source>
</evidence>
<evidence type="ECO:0000256" key="2">
    <source>
        <dbReference type="ARBA" id="ARBA00022448"/>
    </source>
</evidence>
<feature type="transmembrane region" description="Helical" evidence="6">
    <location>
        <begin position="86"/>
        <end position="106"/>
    </location>
</feature>
<feature type="domain" description="Major facilitator superfamily (MFS) profile" evidence="7">
    <location>
        <begin position="21"/>
        <end position="450"/>
    </location>
</feature>
<dbReference type="Gene3D" id="1.20.1250.20">
    <property type="entry name" value="MFS general substrate transporter like domains"/>
    <property type="match status" value="1"/>
</dbReference>
<gene>
    <name evidence="8" type="ordered locus">Bresu_2415</name>
</gene>
<evidence type="ECO:0000313" key="8">
    <source>
        <dbReference type="EMBL" id="ADL01724.1"/>
    </source>
</evidence>
<dbReference type="InterPro" id="IPR011701">
    <property type="entry name" value="MFS"/>
</dbReference>
<reference evidence="9" key="1">
    <citation type="journal article" date="2011" name="J. Bacteriol.">
        <title>Genome sequences of eight morphologically diverse alphaproteobacteria.</title>
        <authorList>
            <consortium name="US DOE Joint Genome Institute"/>
            <person name="Brown P.J."/>
            <person name="Kysela D.T."/>
            <person name="Buechlein A."/>
            <person name="Hemmerich C."/>
            <person name="Brun Y.V."/>
        </authorList>
    </citation>
    <scope>NUCLEOTIDE SEQUENCE [LARGE SCALE GENOMIC DNA]</scope>
    <source>
        <strain evidence="9">ATCC 15264 / DSM 4735 / LMG 14903 / NBRC 16000 / CB 81</strain>
    </source>
</reference>
<dbReference type="EMBL" id="CP002102">
    <property type="protein sequence ID" value="ADL01724.1"/>
    <property type="molecule type" value="Genomic_DNA"/>
</dbReference>
<feature type="transmembrane region" description="Helical" evidence="6">
    <location>
        <begin position="174"/>
        <end position="196"/>
    </location>
</feature>
<name>D9QKR0_BRESC</name>
<keyword evidence="9" id="KW-1185">Reference proteome</keyword>
<feature type="transmembrane region" description="Helical" evidence="6">
    <location>
        <begin position="17"/>
        <end position="34"/>
    </location>
</feature>
<dbReference type="CDD" id="cd17328">
    <property type="entry name" value="MFS_spinster_like"/>
    <property type="match status" value="1"/>
</dbReference>
<evidence type="ECO:0000256" key="4">
    <source>
        <dbReference type="ARBA" id="ARBA00022989"/>
    </source>
</evidence>
<dbReference type="PANTHER" id="PTHR23505:SF79">
    <property type="entry name" value="PROTEIN SPINSTER"/>
    <property type="match status" value="1"/>
</dbReference>
<dbReference type="GO" id="GO:0016020">
    <property type="term" value="C:membrane"/>
    <property type="evidence" value="ECO:0007669"/>
    <property type="project" value="UniProtKB-SubCell"/>
</dbReference>
<dbReference type="InParanoid" id="D9QKR0"/>
<comment type="subcellular location">
    <subcellularLocation>
        <location evidence="1">Membrane</location>
        <topology evidence="1">Multi-pass membrane protein</topology>
    </subcellularLocation>
</comment>
<dbReference type="InterPro" id="IPR036259">
    <property type="entry name" value="MFS_trans_sf"/>
</dbReference>
<feature type="transmembrane region" description="Helical" evidence="6">
    <location>
        <begin position="426"/>
        <end position="445"/>
    </location>
</feature>
<feature type="transmembrane region" description="Helical" evidence="6">
    <location>
        <begin position="226"/>
        <end position="253"/>
    </location>
</feature>
<organism evidence="8 9">
    <name type="scientific">Brevundimonas subvibrioides (strain ATCC 15264 / DSM 4735 / LMG 14903 / NBRC 16000 / CB 81)</name>
    <name type="common">Caulobacter subvibrioides</name>
    <dbReference type="NCBI Taxonomy" id="633149"/>
    <lineage>
        <taxon>Bacteria</taxon>
        <taxon>Pseudomonadati</taxon>
        <taxon>Pseudomonadota</taxon>
        <taxon>Alphaproteobacteria</taxon>
        <taxon>Caulobacterales</taxon>
        <taxon>Caulobacteraceae</taxon>
        <taxon>Brevundimonas</taxon>
    </lineage>
</organism>
<keyword evidence="3 6" id="KW-0812">Transmembrane</keyword>
<dbReference type="RefSeq" id="WP_013269825.1">
    <property type="nucleotide sequence ID" value="NC_014375.1"/>
</dbReference>
<keyword evidence="5 6" id="KW-0472">Membrane</keyword>
<feature type="transmembrane region" description="Helical" evidence="6">
    <location>
        <begin position="297"/>
        <end position="317"/>
    </location>
</feature>
<dbReference type="BioCyc" id="BSUB633149:G1GM8-2417-MONOMER"/>
<dbReference type="STRING" id="633149.Bresu_2415"/>
<evidence type="ECO:0000256" key="3">
    <source>
        <dbReference type="ARBA" id="ARBA00022692"/>
    </source>
</evidence>
<dbReference type="SUPFAM" id="SSF103473">
    <property type="entry name" value="MFS general substrate transporter"/>
    <property type="match status" value="1"/>
</dbReference>
<proteinExistence type="predicted"/>
<dbReference type="PROSITE" id="PS50850">
    <property type="entry name" value="MFS"/>
    <property type="match status" value="1"/>
</dbReference>
<dbReference type="KEGG" id="bsb:Bresu_2415"/>
<evidence type="ECO:0000256" key="1">
    <source>
        <dbReference type="ARBA" id="ARBA00004141"/>
    </source>
</evidence>
<protein>
    <submittedName>
        <fullName evidence="8">Major facilitator superfamily MFS_1</fullName>
    </submittedName>
</protein>
<evidence type="ECO:0000259" key="7">
    <source>
        <dbReference type="PROSITE" id="PS50850"/>
    </source>
</evidence>
<dbReference type="Proteomes" id="UP000002696">
    <property type="component" value="Chromosome"/>
</dbReference>
<accession>D9QKR0</accession>